<dbReference type="GO" id="GO:0004866">
    <property type="term" value="F:endopeptidase inhibitor activity"/>
    <property type="evidence" value="ECO:0007669"/>
    <property type="project" value="InterPro"/>
</dbReference>
<evidence type="ECO:0000313" key="6">
    <source>
        <dbReference type="Proteomes" id="UP000033632"/>
    </source>
</evidence>
<dbReference type="OrthoDB" id="7948963at2"/>
<evidence type="ECO:0000256" key="3">
    <source>
        <dbReference type="SAM" id="SignalP"/>
    </source>
</evidence>
<organism evidence="5 6">
    <name type="scientific">Devosia geojensis</name>
    <dbReference type="NCBI Taxonomy" id="443610"/>
    <lineage>
        <taxon>Bacteria</taxon>
        <taxon>Pseudomonadati</taxon>
        <taxon>Pseudomonadota</taxon>
        <taxon>Alphaproteobacteria</taxon>
        <taxon>Hyphomicrobiales</taxon>
        <taxon>Devosiaceae</taxon>
        <taxon>Devosia</taxon>
    </lineage>
</organism>
<dbReference type="STRING" id="443610.VE25_20575"/>
<evidence type="ECO:0000259" key="4">
    <source>
        <dbReference type="Pfam" id="PF02974"/>
    </source>
</evidence>
<dbReference type="Pfam" id="PF02974">
    <property type="entry name" value="Inh"/>
    <property type="match status" value="1"/>
</dbReference>
<sequence>MTVRMRGSASFFGLAATTAIVLAGCSSTADTRNLNVVGQAQPQTLAPVQGSTVAQNTLPPLGGVQGQAAPGLSGQPTLGGVQAQQQAALGGQTAAPGLSGQPVLGGAPAATTPAAPGATAPGGSFVSLDPLAANIGTGPEGTWTVVSGQSQCRLNLPLTAGSAPGYNRASAPGCTLPGLSTVAGWRQVGSQIQLVDGANSIVAFLAPSGGNYIGTLAGGQPITMQR</sequence>
<dbReference type="PROSITE" id="PS51257">
    <property type="entry name" value="PROKAR_LIPOPROTEIN"/>
    <property type="match status" value="1"/>
</dbReference>
<dbReference type="EMBL" id="JZEX01000192">
    <property type="protein sequence ID" value="KKB06871.1"/>
    <property type="molecule type" value="Genomic_DNA"/>
</dbReference>
<evidence type="ECO:0000256" key="1">
    <source>
        <dbReference type="ARBA" id="ARBA00022729"/>
    </source>
</evidence>
<feature type="compositionally biased region" description="Low complexity" evidence="2">
    <location>
        <begin position="105"/>
        <end position="116"/>
    </location>
</feature>
<gene>
    <name evidence="5" type="ORF">VE25_20575</name>
</gene>
<name>A0A0F5FDE1_9HYPH</name>
<dbReference type="PATRIC" id="fig|443610.3.peg.2438"/>
<feature type="compositionally biased region" description="Low complexity" evidence="2">
    <location>
        <begin position="78"/>
        <end position="98"/>
    </location>
</feature>
<dbReference type="RefSeq" id="WP_046110551.1">
    <property type="nucleotide sequence ID" value="NZ_JZEX01000192.1"/>
</dbReference>
<evidence type="ECO:0000313" key="5">
    <source>
        <dbReference type="EMBL" id="KKB06871.1"/>
    </source>
</evidence>
<feature type="chain" id="PRO_5002486539" description="Alkaline proteinase inhibitor/ Outer membrane lipoprotein Omp19 domain-containing protein" evidence="3">
    <location>
        <begin position="24"/>
        <end position="226"/>
    </location>
</feature>
<dbReference type="Gene3D" id="2.40.128.10">
    <property type="match status" value="1"/>
</dbReference>
<protein>
    <recommendedName>
        <fullName evidence="4">Alkaline proteinase inhibitor/ Outer membrane lipoprotein Omp19 domain-containing protein</fullName>
    </recommendedName>
</protein>
<keyword evidence="1 3" id="KW-0732">Signal</keyword>
<dbReference type="SUPFAM" id="SSF50882">
    <property type="entry name" value="beta-Barrel protease inhibitors"/>
    <property type="match status" value="1"/>
</dbReference>
<proteinExistence type="predicted"/>
<dbReference type="AlphaFoldDB" id="A0A0F5FDE1"/>
<evidence type="ECO:0000256" key="2">
    <source>
        <dbReference type="SAM" id="MobiDB-lite"/>
    </source>
</evidence>
<dbReference type="InterPro" id="IPR021140">
    <property type="entry name" value="Inh/Omp19"/>
</dbReference>
<feature type="signal peptide" evidence="3">
    <location>
        <begin position="1"/>
        <end position="23"/>
    </location>
</feature>
<dbReference type="Proteomes" id="UP000033632">
    <property type="component" value="Unassembled WGS sequence"/>
</dbReference>
<accession>A0A0F5FDE1</accession>
<comment type="caution">
    <text evidence="5">The sequence shown here is derived from an EMBL/GenBank/DDBJ whole genome shotgun (WGS) entry which is preliminary data.</text>
</comment>
<feature type="region of interest" description="Disordered" evidence="2">
    <location>
        <begin position="53"/>
        <end position="116"/>
    </location>
</feature>
<keyword evidence="6" id="KW-1185">Reference proteome</keyword>
<dbReference type="InterPro" id="IPR016085">
    <property type="entry name" value="Protease_inh_B-barrel_dom"/>
</dbReference>
<feature type="domain" description="Alkaline proteinase inhibitor/ Outer membrane lipoprotein Omp19" evidence="4">
    <location>
        <begin position="141"/>
        <end position="226"/>
    </location>
</feature>
<reference evidence="5 6" key="1">
    <citation type="submission" date="2015-03" db="EMBL/GenBank/DDBJ databases">
        <authorList>
            <person name="Hassan Y.I."/>
            <person name="Lepp D."/>
            <person name="Li X.-Z."/>
            <person name="Zhou T."/>
        </authorList>
    </citation>
    <scope>NUCLEOTIDE SEQUENCE [LARGE SCALE GENOMIC DNA]</scope>
    <source>
        <strain evidence="5 6">BD-c194</strain>
    </source>
</reference>